<reference evidence="2" key="1">
    <citation type="journal article" date="2015" name="Nature">
        <title>Complex archaea that bridge the gap between prokaryotes and eukaryotes.</title>
        <authorList>
            <person name="Spang A."/>
            <person name="Saw J.H."/>
            <person name="Jorgensen S.L."/>
            <person name="Zaremba-Niedzwiedzka K."/>
            <person name="Martijn J."/>
            <person name="Lind A.E."/>
            <person name="van Eijk R."/>
            <person name="Schleper C."/>
            <person name="Guy L."/>
            <person name="Ettema T.J."/>
        </authorList>
    </citation>
    <scope>NUCLEOTIDE SEQUENCE</scope>
</reference>
<evidence type="ECO:0000256" key="1">
    <source>
        <dbReference type="SAM" id="Phobius"/>
    </source>
</evidence>
<keyword evidence="1" id="KW-0472">Membrane</keyword>
<feature type="transmembrane region" description="Helical" evidence="1">
    <location>
        <begin position="55"/>
        <end position="75"/>
    </location>
</feature>
<gene>
    <name evidence="2" type="ORF">LCGC14_1784060</name>
</gene>
<sequence>MTKSYVELDRDVDIICNSWEQSIIAPKLTLKNFADELHYYLRINLQKQKSLWKNLIFLFLNAIQRIFYTIGTDIIKIKYKYFLRT</sequence>
<comment type="caution">
    <text evidence="2">The sequence shown here is derived from an EMBL/GenBank/DDBJ whole genome shotgun (WGS) entry which is preliminary data.</text>
</comment>
<dbReference type="AlphaFoldDB" id="A0A0F9J9G1"/>
<accession>A0A0F9J9G1</accession>
<keyword evidence="1" id="KW-0812">Transmembrane</keyword>
<proteinExistence type="predicted"/>
<name>A0A0F9J9G1_9ZZZZ</name>
<organism evidence="2">
    <name type="scientific">marine sediment metagenome</name>
    <dbReference type="NCBI Taxonomy" id="412755"/>
    <lineage>
        <taxon>unclassified sequences</taxon>
        <taxon>metagenomes</taxon>
        <taxon>ecological metagenomes</taxon>
    </lineage>
</organism>
<dbReference type="EMBL" id="LAZR01016919">
    <property type="protein sequence ID" value="KKM02476.1"/>
    <property type="molecule type" value="Genomic_DNA"/>
</dbReference>
<protein>
    <submittedName>
        <fullName evidence="2">Uncharacterized protein</fullName>
    </submittedName>
</protein>
<keyword evidence="1" id="KW-1133">Transmembrane helix</keyword>
<evidence type="ECO:0000313" key="2">
    <source>
        <dbReference type="EMBL" id="KKM02476.1"/>
    </source>
</evidence>